<feature type="region of interest" description="Disordered" evidence="1">
    <location>
        <begin position="524"/>
        <end position="566"/>
    </location>
</feature>
<dbReference type="InterPro" id="IPR052701">
    <property type="entry name" value="GAG_Ulvan_Degrading_Sulfatases"/>
</dbReference>
<feature type="compositionally biased region" description="Basic and acidic residues" evidence="1">
    <location>
        <begin position="9"/>
        <end position="20"/>
    </location>
</feature>
<feature type="compositionally biased region" description="Basic and acidic residues" evidence="1">
    <location>
        <begin position="534"/>
        <end position="545"/>
    </location>
</feature>
<name>K7ZF41_BDEBC</name>
<dbReference type="Gene3D" id="3.30.1120.10">
    <property type="match status" value="1"/>
</dbReference>
<dbReference type="AlphaFoldDB" id="K7ZF41"/>
<dbReference type="HOGENOM" id="CLU_006332_10_0_7"/>
<dbReference type="Proteomes" id="UP000010074">
    <property type="component" value="Chromosome"/>
</dbReference>
<evidence type="ECO:0000259" key="2">
    <source>
        <dbReference type="Pfam" id="PF00884"/>
    </source>
</evidence>
<dbReference type="Gene3D" id="3.40.720.10">
    <property type="entry name" value="Alkaline Phosphatase, subunit A"/>
    <property type="match status" value="1"/>
</dbReference>
<feature type="compositionally biased region" description="Basic and acidic residues" evidence="1">
    <location>
        <begin position="554"/>
        <end position="566"/>
    </location>
</feature>
<dbReference type="EMBL" id="CP002930">
    <property type="protein sequence ID" value="AFY01132.1"/>
    <property type="molecule type" value="Genomic_DNA"/>
</dbReference>
<evidence type="ECO:0000256" key="1">
    <source>
        <dbReference type="SAM" id="MobiDB-lite"/>
    </source>
</evidence>
<reference evidence="3 4" key="1">
    <citation type="journal article" date="2012" name="BMC Genomics">
        <title>Genome analysis of a simultaneously predatory and prey-independent, novel Bdellovibrio bacteriovorus from the River Tiber, supports in silico predictions of both ancient and recent lateral gene transfer from diverse bacteria.</title>
        <authorList>
            <person name="Hobley L."/>
            <person name="Lerner T.R."/>
            <person name="Williams L.E."/>
            <person name="Lambert C."/>
            <person name="Till R."/>
            <person name="Milner D.S."/>
            <person name="Basford S.M."/>
            <person name="Capeness M.J."/>
            <person name="Fenton A.K."/>
            <person name="Atterbury R.J."/>
            <person name="Harris M.A."/>
            <person name="Sockett R.E."/>
        </authorList>
    </citation>
    <scope>NUCLEOTIDE SEQUENCE [LARGE SCALE GENOMIC DNA]</scope>
    <source>
        <strain evidence="3 4">Tiberius</strain>
    </source>
</reference>
<dbReference type="CDD" id="cd16142">
    <property type="entry name" value="ARS_like"/>
    <property type="match status" value="1"/>
</dbReference>
<dbReference type="PATRIC" id="fig|1069642.3.peg.1416"/>
<dbReference type="KEGG" id="bbat:Bdt_1434"/>
<dbReference type="RefSeq" id="WP_015090593.1">
    <property type="nucleotide sequence ID" value="NC_019567.1"/>
</dbReference>
<proteinExistence type="predicted"/>
<sequence length="566" mass="63764">MVKSQESQKSQRKESGDGKGRKPNILVIMGDDIGITNLSCYSRGMMGYHTPNIDRIAQEGMMFTDSYGEQSCTAGRAAFMTGQSVFRTGLSKVGLPGAQVGIKSEDPTIAALLKPLGYATGQFGKNHFGDRNEYLPTVHGFDEFYGNLYHLNAEEDPEDPDYPKGHLFRDRFLPRGVLRCKATDKDDPTVHERWGRVGKQTIEDTGPLTRKRMETCDDDFVDAAKDFISRQNSDGNPWFVWLNTTHMHLRTHTKPESIGQAGPGQSPYHDTMIDHDKNVGQMLDHLDALGISEDTIVLYTTDNGPHMNTWPDGAMTPFRSEKNTNWEGAFRVPLLLRWPGQVKEGSISNEIVQHHDWLPTFLAAAGEPDVVNKLLGGHQAGENKYRVHIDGYNLVPYLTGEEKESPRKGFIYFSDDGDLVALRFQNWKMVFMEQRKAGTLGVWAEPFTPLRVPKLFNLRTDPFERADVTSNTYWDWYMSKAYIIMAAQAIVAKFLETFAEYPPRQKAASFTIDQIMEKMSNAAGYAHQDSTGKNIKESPESHREAGQGMPPVKGRQDEGEQRRSTH</sequence>
<dbReference type="InterPro" id="IPR017850">
    <property type="entry name" value="Alkaline_phosphatase_core_sf"/>
</dbReference>
<dbReference type="PANTHER" id="PTHR43751:SF2">
    <property type="entry name" value="SULFATASE N-TERMINAL DOMAIN-CONTAINING PROTEIN"/>
    <property type="match status" value="1"/>
</dbReference>
<feature type="region of interest" description="Disordered" evidence="1">
    <location>
        <begin position="1"/>
        <end position="24"/>
    </location>
</feature>
<dbReference type="Pfam" id="PF00884">
    <property type="entry name" value="Sulfatase"/>
    <property type="match status" value="1"/>
</dbReference>
<accession>K7ZF41</accession>
<dbReference type="InterPro" id="IPR000917">
    <property type="entry name" value="Sulfatase_N"/>
</dbReference>
<dbReference type="OrthoDB" id="9766107at2"/>
<dbReference type="Pfam" id="PF14707">
    <property type="entry name" value="Sulfatase_C"/>
    <property type="match status" value="1"/>
</dbReference>
<feature type="domain" description="Sulfatase N-terminal" evidence="2">
    <location>
        <begin position="23"/>
        <end position="366"/>
    </location>
</feature>
<organism evidence="3 4">
    <name type="scientific">Bdellovibrio bacteriovorus str. Tiberius</name>
    <dbReference type="NCBI Taxonomy" id="1069642"/>
    <lineage>
        <taxon>Bacteria</taxon>
        <taxon>Pseudomonadati</taxon>
        <taxon>Bdellovibrionota</taxon>
        <taxon>Bdellovibrionia</taxon>
        <taxon>Bdellovibrionales</taxon>
        <taxon>Pseudobdellovibrionaceae</taxon>
        <taxon>Bdellovibrio</taxon>
    </lineage>
</organism>
<gene>
    <name evidence="3" type="ORF">Bdt_1434</name>
</gene>
<dbReference type="SUPFAM" id="SSF53649">
    <property type="entry name" value="Alkaline phosphatase-like"/>
    <property type="match status" value="1"/>
</dbReference>
<evidence type="ECO:0000313" key="3">
    <source>
        <dbReference type="EMBL" id="AFY01132.1"/>
    </source>
</evidence>
<protein>
    <submittedName>
        <fullName evidence="3">Arylsulfatase</fullName>
    </submittedName>
</protein>
<dbReference type="PANTHER" id="PTHR43751">
    <property type="entry name" value="SULFATASE"/>
    <property type="match status" value="1"/>
</dbReference>
<evidence type="ECO:0000313" key="4">
    <source>
        <dbReference type="Proteomes" id="UP000010074"/>
    </source>
</evidence>
<dbReference type="STRING" id="1069642.Bdt_1434"/>